<dbReference type="PANTHER" id="PTHR43214">
    <property type="entry name" value="TWO-COMPONENT RESPONSE REGULATOR"/>
    <property type="match status" value="1"/>
</dbReference>
<dbReference type="CDD" id="cd06170">
    <property type="entry name" value="LuxR_C_like"/>
    <property type="match status" value="1"/>
</dbReference>
<dbReference type="PROSITE" id="PS50043">
    <property type="entry name" value="HTH_LUXR_2"/>
    <property type="match status" value="1"/>
</dbReference>
<dbReference type="SMART" id="SM00448">
    <property type="entry name" value="REC"/>
    <property type="match status" value="1"/>
</dbReference>
<dbReference type="SUPFAM" id="SSF52172">
    <property type="entry name" value="CheY-like"/>
    <property type="match status" value="1"/>
</dbReference>
<evidence type="ECO:0000256" key="2">
    <source>
        <dbReference type="ARBA" id="ARBA00023125"/>
    </source>
</evidence>
<dbReference type="PRINTS" id="PR00038">
    <property type="entry name" value="HTHLUXR"/>
</dbReference>
<dbReference type="PROSITE" id="PS50110">
    <property type="entry name" value="RESPONSE_REGULATORY"/>
    <property type="match status" value="1"/>
</dbReference>
<dbReference type="Gene3D" id="3.40.50.2300">
    <property type="match status" value="1"/>
</dbReference>
<evidence type="ECO:0000313" key="8">
    <source>
        <dbReference type="Proteomes" id="UP000078486"/>
    </source>
</evidence>
<evidence type="ECO:0000259" key="4">
    <source>
        <dbReference type="PROSITE" id="PS50043"/>
    </source>
</evidence>
<dbReference type="PANTHER" id="PTHR43214:SF43">
    <property type="entry name" value="TWO-COMPONENT RESPONSE REGULATOR"/>
    <property type="match status" value="1"/>
</dbReference>
<reference evidence="7 8" key="1">
    <citation type="submission" date="2016-01" db="EMBL/GenBank/DDBJ databases">
        <title>High potential of lignocellulose degradation of a new Verrucomicrobia species.</title>
        <authorList>
            <person name="Wang Y."/>
            <person name="Shi Y."/>
            <person name="Qiu Z."/>
            <person name="Liu S."/>
            <person name="Yang H."/>
        </authorList>
    </citation>
    <scope>NUCLEOTIDE SEQUENCE [LARGE SCALE GENOMIC DNA]</scope>
    <source>
        <strain evidence="7 8">TSB47</strain>
    </source>
</reference>
<evidence type="ECO:0008006" key="9">
    <source>
        <dbReference type="Google" id="ProtNLM"/>
    </source>
</evidence>
<accession>A0A178IPQ6</accession>
<dbReference type="InterPro" id="IPR058245">
    <property type="entry name" value="NreC/VraR/RcsB-like_REC"/>
</dbReference>
<organism evidence="7 8">
    <name type="scientific">Termitidicoccus mucosus</name>
    <dbReference type="NCBI Taxonomy" id="1184151"/>
    <lineage>
        <taxon>Bacteria</taxon>
        <taxon>Pseudomonadati</taxon>
        <taxon>Verrucomicrobiota</taxon>
        <taxon>Opitutia</taxon>
        <taxon>Opitutales</taxon>
        <taxon>Opitutaceae</taxon>
        <taxon>Termitidicoccus</taxon>
    </lineage>
</organism>
<dbReference type="GO" id="GO:0000160">
    <property type="term" value="P:phosphorelay signal transduction system"/>
    <property type="evidence" value="ECO:0007669"/>
    <property type="project" value="InterPro"/>
</dbReference>
<comment type="caution">
    <text evidence="7">The sequence shown here is derived from an EMBL/GenBank/DDBJ whole genome shotgun (WGS) entry which is preliminary data.</text>
</comment>
<feature type="modified residue" description="4-aspartylphosphate" evidence="3">
    <location>
        <position position="55"/>
    </location>
</feature>
<keyword evidence="8" id="KW-1185">Reference proteome</keyword>
<dbReference type="Pfam" id="PF00072">
    <property type="entry name" value="Response_reg"/>
    <property type="match status" value="1"/>
</dbReference>
<dbReference type="SMART" id="SM00421">
    <property type="entry name" value="HTH_LUXR"/>
    <property type="match status" value="1"/>
</dbReference>
<dbReference type="GO" id="GO:0006355">
    <property type="term" value="P:regulation of DNA-templated transcription"/>
    <property type="evidence" value="ECO:0007669"/>
    <property type="project" value="InterPro"/>
</dbReference>
<dbReference type="RefSeq" id="WP_068772708.1">
    <property type="nucleotide sequence ID" value="NZ_CP109796.1"/>
</dbReference>
<evidence type="ECO:0000259" key="5">
    <source>
        <dbReference type="PROSITE" id="PS50110"/>
    </source>
</evidence>
<name>A0A178IPQ6_9BACT</name>
<feature type="domain" description="HTH luxR-type" evidence="4">
    <location>
        <begin position="147"/>
        <end position="212"/>
    </location>
</feature>
<evidence type="ECO:0000313" key="6">
    <source>
        <dbReference type="EMBL" id="OAM87401.1"/>
    </source>
</evidence>
<dbReference type="InterPro" id="IPR000792">
    <property type="entry name" value="Tscrpt_reg_LuxR_C"/>
</dbReference>
<keyword evidence="2" id="KW-0238">DNA-binding</keyword>
<sequence>MSIKVAVVEDNADIARDIAQIITETPDFELCCVCRNVQSALKRIPPLMPDVVIMDINLPDGSGIQATEKIKRIIPHTEVMILTIYENTEEIFKALKAGANGYLLKRSSGEEIVTAIRDLMNGEGPMTGEIARKVMQLFRKPDVAAQTDALKEKLTPREIEILQLLSKGHTSKDIAREISLSAFTVRTHLRNIYEKLRVHTRTEAVVKFLKGD</sequence>
<evidence type="ECO:0000256" key="1">
    <source>
        <dbReference type="ARBA" id="ARBA00022553"/>
    </source>
</evidence>
<dbReference type="AlphaFoldDB" id="A0A178IPQ6"/>
<dbReference type="CDD" id="cd17535">
    <property type="entry name" value="REC_NarL-like"/>
    <property type="match status" value="1"/>
</dbReference>
<feature type="domain" description="Response regulatory" evidence="5">
    <location>
        <begin position="4"/>
        <end position="120"/>
    </location>
</feature>
<protein>
    <recommendedName>
        <fullName evidence="9">LuxR family transcriptional regulator</fullName>
    </recommendedName>
</protein>
<dbReference type="InterPro" id="IPR011006">
    <property type="entry name" value="CheY-like_superfamily"/>
</dbReference>
<dbReference type="PROSITE" id="PS00622">
    <property type="entry name" value="HTH_LUXR_1"/>
    <property type="match status" value="1"/>
</dbReference>
<dbReference type="Proteomes" id="UP000078486">
    <property type="component" value="Unassembled WGS sequence"/>
</dbReference>
<keyword evidence="1 3" id="KW-0597">Phosphoprotein</keyword>
<dbReference type="GO" id="GO:0003677">
    <property type="term" value="F:DNA binding"/>
    <property type="evidence" value="ECO:0007669"/>
    <property type="project" value="UniProtKB-KW"/>
</dbReference>
<dbReference type="EMBL" id="LRRQ01000006">
    <property type="protein sequence ID" value="OAM91853.1"/>
    <property type="molecule type" value="Genomic_DNA"/>
</dbReference>
<dbReference type="InterPro" id="IPR016032">
    <property type="entry name" value="Sig_transdc_resp-reg_C-effctor"/>
</dbReference>
<dbReference type="InterPro" id="IPR001789">
    <property type="entry name" value="Sig_transdc_resp-reg_receiver"/>
</dbReference>
<evidence type="ECO:0000313" key="7">
    <source>
        <dbReference type="EMBL" id="OAM91853.1"/>
    </source>
</evidence>
<evidence type="ECO:0000256" key="3">
    <source>
        <dbReference type="PROSITE-ProRule" id="PRU00169"/>
    </source>
</evidence>
<dbReference type="InterPro" id="IPR039420">
    <property type="entry name" value="WalR-like"/>
</dbReference>
<gene>
    <name evidence="6" type="ORF">AW736_23285</name>
    <name evidence="7" type="ORF">AW736_26580</name>
</gene>
<dbReference type="STRING" id="1184151.AW736_23285"/>
<dbReference type="OrthoDB" id="190609at2"/>
<proteinExistence type="predicted"/>
<dbReference type="Pfam" id="PF00196">
    <property type="entry name" value="GerE"/>
    <property type="match status" value="1"/>
</dbReference>
<dbReference type="EMBL" id="LRRQ01000172">
    <property type="protein sequence ID" value="OAM87401.1"/>
    <property type="molecule type" value="Genomic_DNA"/>
</dbReference>
<dbReference type="SUPFAM" id="SSF46894">
    <property type="entry name" value="C-terminal effector domain of the bipartite response regulators"/>
    <property type="match status" value="1"/>
</dbReference>